<feature type="signal peptide" evidence="3">
    <location>
        <begin position="1"/>
        <end position="21"/>
    </location>
</feature>
<dbReference type="RefSeq" id="XP_014156293.1">
    <property type="nucleotide sequence ID" value="XM_014300818.1"/>
</dbReference>
<dbReference type="Proteomes" id="UP000054560">
    <property type="component" value="Unassembled WGS sequence"/>
</dbReference>
<dbReference type="STRING" id="667725.A0A0L0G0M7"/>
<dbReference type="AlphaFoldDB" id="A0A0L0G0M7"/>
<dbReference type="PROSITE" id="PS51257">
    <property type="entry name" value="PROKAR_LIPOPROTEIN"/>
    <property type="match status" value="1"/>
</dbReference>
<evidence type="ECO:0000256" key="2">
    <source>
        <dbReference type="ARBA" id="ARBA00022801"/>
    </source>
</evidence>
<comment type="similarity">
    <text evidence="1">Belongs to the peptidase C59 family.</text>
</comment>
<organism evidence="5 6">
    <name type="scientific">Sphaeroforma arctica JP610</name>
    <dbReference type="NCBI Taxonomy" id="667725"/>
    <lineage>
        <taxon>Eukaryota</taxon>
        <taxon>Ichthyosporea</taxon>
        <taxon>Ichthyophonida</taxon>
        <taxon>Sphaeroforma</taxon>
    </lineage>
</organism>
<feature type="domain" description="Choloylglycine hydrolase/NAAA C-terminal" evidence="4">
    <location>
        <begin position="37"/>
        <end position="263"/>
    </location>
</feature>
<proteinExistence type="inferred from homology"/>
<protein>
    <recommendedName>
        <fullName evidence="4">Choloylglycine hydrolase/NAAA C-terminal domain-containing protein</fullName>
    </recommendedName>
</protein>
<dbReference type="Gene3D" id="3.60.60.10">
    <property type="entry name" value="Penicillin V Acylase, Chain A"/>
    <property type="match status" value="1"/>
</dbReference>
<evidence type="ECO:0000256" key="1">
    <source>
        <dbReference type="ARBA" id="ARBA00006625"/>
    </source>
</evidence>
<dbReference type="SUPFAM" id="SSF56235">
    <property type="entry name" value="N-terminal nucleophile aminohydrolases (Ntn hydrolases)"/>
    <property type="match status" value="1"/>
</dbReference>
<dbReference type="GO" id="GO:0016787">
    <property type="term" value="F:hydrolase activity"/>
    <property type="evidence" value="ECO:0007669"/>
    <property type="project" value="UniProtKB-KW"/>
</dbReference>
<feature type="chain" id="PRO_5005539142" description="Choloylglycine hydrolase/NAAA C-terminal domain-containing protein" evidence="3">
    <location>
        <begin position="22"/>
        <end position="392"/>
    </location>
</feature>
<dbReference type="InterPro" id="IPR029055">
    <property type="entry name" value="Ntn_hydrolases_N"/>
</dbReference>
<dbReference type="InterPro" id="IPR052193">
    <property type="entry name" value="Peptidase_C59"/>
</dbReference>
<keyword evidence="6" id="KW-1185">Reference proteome</keyword>
<dbReference type="EMBL" id="KQ241931">
    <property type="protein sequence ID" value="KNC82391.1"/>
    <property type="molecule type" value="Genomic_DNA"/>
</dbReference>
<dbReference type="OrthoDB" id="63199at2759"/>
<evidence type="ECO:0000313" key="6">
    <source>
        <dbReference type="Proteomes" id="UP000054560"/>
    </source>
</evidence>
<reference evidence="5 6" key="1">
    <citation type="submission" date="2011-02" db="EMBL/GenBank/DDBJ databases">
        <title>The Genome Sequence of Sphaeroforma arctica JP610.</title>
        <authorList>
            <consortium name="The Broad Institute Genome Sequencing Platform"/>
            <person name="Russ C."/>
            <person name="Cuomo C."/>
            <person name="Young S.K."/>
            <person name="Zeng Q."/>
            <person name="Gargeya S."/>
            <person name="Alvarado L."/>
            <person name="Berlin A."/>
            <person name="Chapman S.B."/>
            <person name="Chen Z."/>
            <person name="Freedman E."/>
            <person name="Gellesch M."/>
            <person name="Goldberg J."/>
            <person name="Griggs A."/>
            <person name="Gujja S."/>
            <person name="Heilman E."/>
            <person name="Heiman D."/>
            <person name="Howarth C."/>
            <person name="Mehta T."/>
            <person name="Neiman D."/>
            <person name="Pearson M."/>
            <person name="Roberts A."/>
            <person name="Saif S."/>
            <person name="Shea T."/>
            <person name="Shenoy N."/>
            <person name="Sisk P."/>
            <person name="Stolte C."/>
            <person name="Sykes S."/>
            <person name="White J."/>
            <person name="Yandava C."/>
            <person name="Burger G."/>
            <person name="Gray M.W."/>
            <person name="Holland P.W.H."/>
            <person name="King N."/>
            <person name="Lang F.B.F."/>
            <person name="Roger A.J."/>
            <person name="Ruiz-Trillo I."/>
            <person name="Haas B."/>
            <person name="Nusbaum C."/>
            <person name="Birren B."/>
        </authorList>
    </citation>
    <scope>NUCLEOTIDE SEQUENCE [LARGE SCALE GENOMIC DNA]</scope>
    <source>
        <strain evidence="5 6">JP610</strain>
    </source>
</reference>
<sequence>MFGRVDICTIILTTALTSSACDEFLLNTTHYDYPENIVVSGRNMDSTWGVNWNLAAVTPNTTLSRFNPVAIEDTMITYINKYGFIGVAGEFNITGPGTIIPDNLIAITDGMNTEGLTVGVLWDRNTAGYLPYDTNGPELAVTVYDLSTYLLSMCKDIADVQALLDPTIMQVPFYLEVPAFLLVHLILHDAAGKSLVIEWDEPGKMTLTVDVPVLTNSPQLPAQLVNLEQALAADWDMTQVDALNITDYNYMYYPEARFLRLYYLNSLNRIMPWFEQTTAYPYTPNDGSVDRTAVLTTLDMLTANTIPWRYSHDGLYLGEGQEDRTQWQSVRDATNLVYYVRTIALPTLSKFDLTTTLKSLQNSAGDVRVINLGTATRAEGSWNIDRTSIWSE</sequence>
<gene>
    <name evidence="5" type="ORF">SARC_05318</name>
</gene>
<dbReference type="PANTHER" id="PTHR35527:SF2">
    <property type="entry name" value="HYDROLASE"/>
    <property type="match status" value="1"/>
</dbReference>
<name>A0A0L0G0M7_9EUKA</name>
<accession>A0A0L0G0M7</accession>
<dbReference type="PANTHER" id="PTHR35527">
    <property type="entry name" value="CHOLOYLGLYCINE HYDROLASE"/>
    <property type="match status" value="1"/>
</dbReference>
<evidence type="ECO:0000256" key="3">
    <source>
        <dbReference type="SAM" id="SignalP"/>
    </source>
</evidence>
<evidence type="ECO:0000313" key="5">
    <source>
        <dbReference type="EMBL" id="KNC82391.1"/>
    </source>
</evidence>
<dbReference type="Pfam" id="PF02275">
    <property type="entry name" value="CBAH"/>
    <property type="match status" value="1"/>
</dbReference>
<dbReference type="InterPro" id="IPR029132">
    <property type="entry name" value="CBAH/NAAA_C"/>
</dbReference>
<dbReference type="eggNOG" id="ENOG502S95C">
    <property type="taxonomic scope" value="Eukaryota"/>
</dbReference>
<keyword evidence="3" id="KW-0732">Signal</keyword>
<keyword evidence="2" id="KW-0378">Hydrolase</keyword>
<evidence type="ECO:0000259" key="4">
    <source>
        <dbReference type="Pfam" id="PF02275"/>
    </source>
</evidence>
<dbReference type="GeneID" id="25905822"/>